<keyword evidence="4" id="KW-1185">Reference proteome</keyword>
<accession>A0ABS4JGQ5</accession>
<dbReference type="Gene3D" id="3.20.20.30">
    <property type="entry name" value="Luciferase-like domain"/>
    <property type="match status" value="1"/>
</dbReference>
<feature type="domain" description="Luciferase-like" evidence="2">
    <location>
        <begin position="22"/>
        <end position="246"/>
    </location>
</feature>
<dbReference type="Proteomes" id="UP001519288">
    <property type="component" value="Unassembled WGS sequence"/>
</dbReference>
<comment type="similarity">
    <text evidence="1">To bacterial alkanal monooxygenase alpha and beta chains.</text>
</comment>
<evidence type="ECO:0000313" key="3">
    <source>
        <dbReference type="EMBL" id="MBP2000900.1"/>
    </source>
</evidence>
<dbReference type="PANTHER" id="PTHR30137">
    <property type="entry name" value="LUCIFERASE-LIKE MONOOXYGENASE"/>
    <property type="match status" value="1"/>
</dbReference>
<protein>
    <submittedName>
        <fullName evidence="3">Luciferase family oxidoreductase group 1</fullName>
    </submittedName>
</protein>
<reference evidence="3 4" key="1">
    <citation type="submission" date="2021-03" db="EMBL/GenBank/DDBJ databases">
        <title>Genomic Encyclopedia of Type Strains, Phase IV (KMG-IV): sequencing the most valuable type-strain genomes for metagenomic binning, comparative biology and taxonomic classification.</title>
        <authorList>
            <person name="Goeker M."/>
        </authorList>
    </citation>
    <scope>NUCLEOTIDE SEQUENCE [LARGE SCALE GENOMIC DNA]</scope>
    <source>
        <strain evidence="3 4">DSM 26806</strain>
    </source>
</reference>
<gene>
    <name evidence="3" type="ORF">J2Z69_001943</name>
</gene>
<comment type="caution">
    <text evidence="3">The sequence shown here is derived from an EMBL/GenBank/DDBJ whole genome shotgun (WGS) entry which is preliminary data.</text>
</comment>
<dbReference type="NCBIfam" id="TIGR03558">
    <property type="entry name" value="oxido_grp_1"/>
    <property type="match status" value="1"/>
</dbReference>
<sequence length="310" mass="34809">MNGILLSVLDLVPRYEEVSPSKALYKAVELAERAEEYGYHRYWVAEHHDMENLCSPSPEILLSHIGAKTRSIRLGSGALLLPHYSPLKVVETYHMLSCLYPNRMDLGIGRAPGGSAHAAMALSGNFLQEVENLPNKIKDVLDLLHNQYNYDETQVIARPLPSYRPELWLLGTNKKSADYAADFGTGYVFGHFMSEDNGLEVIQGYRTRFSLVNSLITASQVIVAVSVIIGNTEDEAWGWASSAQHHFKGRSIVGTQNQVIQVLIDLQKEYQNEEFIIVCPIPSYEERILTYERLAKGWADAEQNNIKGVQ</sequence>
<evidence type="ECO:0000259" key="2">
    <source>
        <dbReference type="Pfam" id="PF00296"/>
    </source>
</evidence>
<proteinExistence type="predicted"/>
<dbReference type="InterPro" id="IPR019949">
    <property type="entry name" value="CmoO-like"/>
</dbReference>
<dbReference type="EMBL" id="JAGGLD010000003">
    <property type="protein sequence ID" value="MBP2000900.1"/>
    <property type="molecule type" value="Genomic_DNA"/>
</dbReference>
<evidence type="ECO:0000256" key="1">
    <source>
        <dbReference type="ARBA" id="ARBA00007789"/>
    </source>
</evidence>
<organism evidence="3 4">
    <name type="scientific">Paenibacillus shirakamiensis</name>
    <dbReference type="NCBI Taxonomy" id="1265935"/>
    <lineage>
        <taxon>Bacteria</taxon>
        <taxon>Bacillati</taxon>
        <taxon>Bacillota</taxon>
        <taxon>Bacilli</taxon>
        <taxon>Bacillales</taxon>
        <taxon>Paenibacillaceae</taxon>
        <taxon>Paenibacillus</taxon>
    </lineage>
</organism>
<dbReference type="CDD" id="cd00347">
    <property type="entry name" value="Flavin_utilizing_monoxygenases"/>
    <property type="match status" value="1"/>
</dbReference>
<dbReference type="InterPro" id="IPR011251">
    <property type="entry name" value="Luciferase-like_dom"/>
</dbReference>
<name>A0ABS4JGQ5_9BACL</name>
<dbReference type="PANTHER" id="PTHR30137:SF20">
    <property type="entry name" value="N-ACETYL-S-ALKYLCYSTEINE MONOOXYGENASE"/>
    <property type="match status" value="1"/>
</dbReference>
<evidence type="ECO:0000313" key="4">
    <source>
        <dbReference type="Proteomes" id="UP001519288"/>
    </source>
</evidence>
<dbReference type="SUPFAM" id="SSF51679">
    <property type="entry name" value="Bacterial luciferase-like"/>
    <property type="match status" value="1"/>
</dbReference>
<dbReference type="Pfam" id="PF00296">
    <property type="entry name" value="Bac_luciferase"/>
    <property type="match status" value="1"/>
</dbReference>
<dbReference type="InterPro" id="IPR050766">
    <property type="entry name" value="Bact_Lucif_Oxidored"/>
</dbReference>
<dbReference type="InterPro" id="IPR036661">
    <property type="entry name" value="Luciferase-like_sf"/>
</dbReference>
<dbReference type="RefSeq" id="WP_209861479.1">
    <property type="nucleotide sequence ID" value="NZ_JAGGLD010000003.1"/>
</dbReference>